<dbReference type="EMBL" id="OW240912">
    <property type="protein sequence ID" value="CAH2220353.1"/>
    <property type="molecule type" value="Genomic_DNA"/>
</dbReference>
<name>A0AAD1VIV3_PELCU</name>
<proteinExistence type="predicted"/>
<dbReference type="Proteomes" id="UP001295444">
    <property type="component" value="Chromosome 01"/>
</dbReference>
<feature type="compositionally biased region" description="Basic and acidic residues" evidence="1">
    <location>
        <begin position="57"/>
        <end position="68"/>
    </location>
</feature>
<evidence type="ECO:0000256" key="1">
    <source>
        <dbReference type="SAM" id="MobiDB-lite"/>
    </source>
</evidence>
<evidence type="ECO:0000313" key="3">
    <source>
        <dbReference type="Proteomes" id="UP001295444"/>
    </source>
</evidence>
<organism evidence="2 3">
    <name type="scientific">Pelobates cultripes</name>
    <name type="common">Western spadefoot toad</name>
    <dbReference type="NCBI Taxonomy" id="61616"/>
    <lineage>
        <taxon>Eukaryota</taxon>
        <taxon>Metazoa</taxon>
        <taxon>Chordata</taxon>
        <taxon>Craniata</taxon>
        <taxon>Vertebrata</taxon>
        <taxon>Euteleostomi</taxon>
        <taxon>Amphibia</taxon>
        <taxon>Batrachia</taxon>
        <taxon>Anura</taxon>
        <taxon>Pelobatoidea</taxon>
        <taxon>Pelobatidae</taxon>
        <taxon>Pelobates</taxon>
    </lineage>
</organism>
<reference evidence="2" key="1">
    <citation type="submission" date="2022-03" db="EMBL/GenBank/DDBJ databases">
        <authorList>
            <person name="Alioto T."/>
            <person name="Alioto T."/>
            <person name="Gomez Garrido J."/>
        </authorList>
    </citation>
    <scope>NUCLEOTIDE SEQUENCE</scope>
</reference>
<dbReference type="AlphaFoldDB" id="A0AAD1VIV3"/>
<evidence type="ECO:0000313" key="2">
    <source>
        <dbReference type="EMBL" id="CAH2220353.1"/>
    </source>
</evidence>
<gene>
    <name evidence="2" type="ORF">PECUL_23A014878</name>
</gene>
<protein>
    <submittedName>
        <fullName evidence="2">Uncharacterized protein</fullName>
    </submittedName>
</protein>
<keyword evidence="3" id="KW-1185">Reference proteome</keyword>
<accession>A0AAD1VIV3</accession>
<feature type="region of interest" description="Disordered" evidence="1">
    <location>
        <begin position="84"/>
        <end position="148"/>
    </location>
</feature>
<sequence length="182" mass="20560">MAPEHITNRWKPRGRTKLVECTAPHIAHRRQLQHRSALWPQPHRHNSQPRICPLHGEIPRRKQRGTDQAKHLTELPTPIMTAHQGLEPLGGAIPNHHPQPAKQQRKHAAPRSPITGKDSAPEKRQVRGPVVKALRRSPSRRGTSPGLRCEVQEEALDIRAKLRRLTVILSRHANKTSRVGIG</sequence>
<feature type="region of interest" description="Disordered" evidence="1">
    <location>
        <begin position="39"/>
        <end position="68"/>
    </location>
</feature>